<evidence type="ECO:0000256" key="3">
    <source>
        <dbReference type="ARBA" id="ARBA00009400"/>
    </source>
</evidence>
<dbReference type="InterPro" id="IPR002638">
    <property type="entry name" value="Quinolinate_PRibosylTrfase_C"/>
</dbReference>
<dbReference type="FunFam" id="3.20.20.70:FF:000030">
    <property type="entry name" value="Nicotinate-nucleotide pyrophosphorylase, carboxylating"/>
    <property type="match status" value="1"/>
</dbReference>
<reference evidence="16 17" key="1">
    <citation type="submission" date="2016-10" db="EMBL/GenBank/DDBJ databases">
        <authorList>
            <person name="de Groot N.N."/>
        </authorList>
    </citation>
    <scope>NUCLEOTIDE SEQUENCE [LARGE SCALE GENOMIC DNA]</scope>
    <source>
        <strain evidence="16 17">HL3</strain>
    </source>
</reference>
<dbReference type="Pfam" id="PF01729">
    <property type="entry name" value="QRPTase_C"/>
    <property type="match status" value="1"/>
</dbReference>
<dbReference type="InterPro" id="IPR022412">
    <property type="entry name" value="Quinolinate_PRibosylTrfase_N"/>
</dbReference>
<dbReference type="InterPro" id="IPR037128">
    <property type="entry name" value="Quinolinate_PRibosylTase_N_sf"/>
</dbReference>
<dbReference type="InterPro" id="IPR013785">
    <property type="entry name" value="Aldolase_TIM"/>
</dbReference>
<dbReference type="SUPFAM" id="SSF51690">
    <property type="entry name" value="Nicotinate/Quinolinate PRTase C-terminal domain-like"/>
    <property type="match status" value="1"/>
</dbReference>
<feature type="domain" description="Quinolinate phosphoribosyl transferase C-terminal" evidence="14">
    <location>
        <begin position="117"/>
        <end position="280"/>
    </location>
</feature>
<dbReference type="GO" id="GO:0005737">
    <property type="term" value="C:cytoplasm"/>
    <property type="evidence" value="ECO:0007669"/>
    <property type="project" value="TreeGrafter"/>
</dbReference>
<feature type="binding site" evidence="13">
    <location>
        <position position="104"/>
    </location>
    <ligand>
        <name>substrate</name>
    </ligand>
</feature>
<feature type="binding site" evidence="13">
    <location>
        <position position="161"/>
    </location>
    <ligand>
        <name>substrate</name>
    </ligand>
</feature>
<dbReference type="PANTHER" id="PTHR32179:SF3">
    <property type="entry name" value="NICOTINATE-NUCLEOTIDE PYROPHOSPHORYLASE [CARBOXYLATING]"/>
    <property type="match status" value="1"/>
</dbReference>
<feature type="binding site" evidence="13">
    <location>
        <position position="221"/>
    </location>
    <ligand>
        <name>substrate</name>
    </ligand>
</feature>
<comment type="similarity">
    <text evidence="3 12">Belongs to the NadC/ModD family.</text>
</comment>
<gene>
    <name evidence="16" type="ORF">SAMN05660831_00861</name>
</gene>
<evidence type="ECO:0000256" key="10">
    <source>
        <dbReference type="ARBA" id="ARBA00047445"/>
    </source>
</evidence>
<feature type="binding site" evidence="13">
    <location>
        <position position="200"/>
    </location>
    <ligand>
        <name>substrate</name>
    </ligand>
</feature>
<dbReference type="RefSeq" id="WP_240308013.1">
    <property type="nucleotide sequence ID" value="NZ_FOMJ01000002.1"/>
</dbReference>
<dbReference type="FunFam" id="3.90.1170.20:FF:000001">
    <property type="entry name" value="Nicotinate-nucleotide diphosphorylase (Carboxylating)"/>
    <property type="match status" value="1"/>
</dbReference>
<evidence type="ECO:0000256" key="1">
    <source>
        <dbReference type="ARBA" id="ARBA00003237"/>
    </source>
</evidence>
<keyword evidence="6" id="KW-0662">Pyridine nucleotide biosynthesis</keyword>
<dbReference type="EMBL" id="FOMJ01000002">
    <property type="protein sequence ID" value="SFD14644.1"/>
    <property type="molecule type" value="Genomic_DNA"/>
</dbReference>
<evidence type="ECO:0000256" key="7">
    <source>
        <dbReference type="ARBA" id="ARBA00022676"/>
    </source>
</evidence>
<dbReference type="NCBIfam" id="TIGR00078">
    <property type="entry name" value="nadC"/>
    <property type="match status" value="1"/>
</dbReference>
<feature type="domain" description="Quinolinate phosphoribosyl transferase N-terminal" evidence="15">
    <location>
        <begin position="36"/>
        <end position="114"/>
    </location>
</feature>
<dbReference type="InterPro" id="IPR004393">
    <property type="entry name" value="NadC"/>
</dbReference>
<dbReference type="UniPathway" id="UPA00253">
    <property type="reaction ID" value="UER00331"/>
</dbReference>
<evidence type="ECO:0000256" key="9">
    <source>
        <dbReference type="ARBA" id="ARBA00033102"/>
    </source>
</evidence>
<evidence type="ECO:0000259" key="14">
    <source>
        <dbReference type="Pfam" id="PF01729"/>
    </source>
</evidence>
<protein>
    <recommendedName>
        <fullName evidence="11">Probable nicotinate-nucleotide pyrophosphorylase [carboxylating]</fullName>
        <ecNumber evidence="5">2.4.2.19</ecNumber>
    </recommendedName>
    <alternativeName>
        <fullName evidence="9">Quinolinate phosphoribosyltransferase [decarboxylating]</fullName>
    </alternativeName>
</protein>
<dbReference type="Proteomes" id="UP000198611">
    <property type="component" value="Unassembled WGS sequence"/>
</dbReference>
<evidence type="ECO:0000259" key="15">
    <source>
        <dbReference type="Pfam" id="PF02749"/>
    </source>
</evidence>
<feature type="binding site" evidence="13">
    <location>
        <begin position="244"/>
        <end position="246"/>
    </location>
    <ligand>
        <name>substrate</name>
    </ligand>
</feature>
<keyword evidence="17" id="KW-1185">Reference proteome</keyword>
<dbReference type="GO" id="GO:0034213">
    <property type="term" value="P:quinolinate catabolic process"/>
    <property type="evidence" value="ECO:0007669"/>
    <property type="project" value="TreeGrafter"/>
</dbReference>
<dbReference type="GO" id="GO:0009435">
    <property type="term" value="P:NAD+ biosynthetic process"/>
    <property type="evidence" value="ECO:0007669"/>
    <property type="project" value="UniProtKB-UniPathway"/>
</dbReference>
<evidence type="ECO:0000256" key="11">
    <source>
        <dbReference type="ARBA" id="ARBA00069173"/>
    </source>
</evidence>
<dbReference type="Pfam" id="PF02749">
    <property type="entry name" value="QRPTase_N"/>
    <property type="match status" value="1"/>
</dbReference>
<dbReference type="EC" id="2.4.2.19" evidence="5"/>
<feature type="binding site" evidence="13">
    <location>
        <position position="171"/>
    </location>
    <ligand>
        <name>substrate</name>
    </ligand>
</feature>
<feature type="binding site" evidence="13">
    <location>
        <begin position="137"/>
        <end position="139"/>
    </location>
    <ligand>
        <name>substrate</name>
    </ligand>
</feature>
<sequence>MTNLPDYLSPAAITRQVRAALEEDLGRGDDPTAAGIPSDAVADGRVICRERGVLAGAPWFEAAFTELDPDVTITWYQGDGDSLSAGAQICHLRGPARAIVSAERTALNFLQTLSGTATTTRTFVQAAAGTDVDILDTRKTLPGLRLAQKYAVLCGGGTNHRLGLFDAILIKENHIAAAGSIPAAVTTARHHAPRLPLEVEVETVDQLLEAMDAGADRILLDNMDTETLQAAVEAAGGHVVLEASGNMTPQRVGEVAQTGVDCISVGALTKDVRALDLSLRLDAIGT</sequence>
<accession>A0A1I1PXN3</accession>
<evidence type="ECO:0000256" key="6">
    <source>
        <dbReference type="ARBA" id="ARBA00022642"/>
    </source>
</evidence>
<proteinExistence type="inferred from homology"/>
<comment type="pathway">
    <text evidence="2">Cofactor biosynthesis; NAD(+) biosynthesis; nicotinate D-ribonucleotide from quinolinate: step 1/1.</text>
</comment>
<keyword evidence="8 12" id="KW-0808">Transferase</keyword>
<evidence type="ECO:0000313" key="17">
    <source>
        <dbReference type="Proteomes" id="UP000198611"/>
    </source>
</evidence>
<comment type="subunit">
    <text evidence="4">Hexamer formed by 3 homodimers.</text>
</comment>
<evidence type="ECO:0000256" key="8">
    <source>
        <dbReference type="ARBA" id="ARBA00022679"/>
    </source>
</evidence>
<evidence type="ECO:0000256" key="5">
    <source>
        <dbReference type="ARBA" id="ARBA00011944"/>
    </source>
</evidence>
<dbReference type="InterPro" id="IPR027277">
    <property type="entry name" value="NadC/ModD"/>
</dbReference>
<comment type="function">
    <text evidence="1">Involved in the catabolism of quinolinic acid (QA).</text>
</comment>
<dbReference type="InterPro" id="IPR036068">
    <property type="entry name" value="Nicotinate_pribotase-like_C"/>
</dbReference>
<dbReference type="PANTHER" id="PTHR32179">
    <property type="entry name" value="NICOTINATE-NUCLEOTIDE PYROPHOSPHORYLASE [CARBOXYLATING]"/>
    <property type="match status" value="1"/>
</dbReference>
<dbReference type="PIRSF" id="PIRSF006250">
    <property type="entry name" value="NadC_ModD"/>
    <property type="match status" value="1"/>
</dbReference>
<dbReference type="Gene3D" id="3.90.1170.20">
    <property type="entry name" value="Quinolinate phosphoribosyl transferase, N-terminal domain"/>
    <property type="match status" value="1"/>
</dbReference>
<keyword evidence="7 12" id="KW-0328">Glycosyltransferase</keyword>
<evidence type="ECO:0000313" key="16">
    <source>
        <dbReference type="EMBL" id="SFD14644.1"/>
    </source>
</evidence>
<organism evidence="16 17">
    <name type="scientific">Thiohalospira halophila DSM 15071</name>
    <dbReference type="NCBI Taxonomy" id="1123397"/>
    <lineage>
        <taxon>Bacteria</taxon>
        <taxon>Pseudomonadati</taxon>
        <taxon>Pseudomonadota</taxon>
        <taxon>Gammaproteobacteria</taxon>
        <taxon>Thiohalospirales</taxon>
        <taxon>Thiohalospiraceae</taxon>
        <taxon>Thiohalospira</taxon>
    </lineage>
</organism>
<dbReference type="SUPFAM" id="SSF54675">
    <property type="entry name" value="Nicotinate/Quinolinate PRTase N-terminal domain-like"/>
    <property type="match status" value="1"/>
</dbReference>
<evidence type="ECO:0000256" key="2">
    <source>
        <dbReference type="ARBA" id="ARBA00004893"/>
    </source>
</evidence>
<dbReference type="STRING" id="1123397.SAMN05660831_00861"/>
<dbReference type="GO" id="GO:0004514">
    <property type="term" value="F:nicotinate-nucleotide diphosphorylase (carboxylating) activity"/>
    <property type="evidence" value="ECO:0007669"/>
    <property type="project" value="UniProtKB-EC"/>
</dbReference>
<evidence type="ECO:0000256" key="13">
    <source>
        <dbReference type="PIRSR" id="PIRSR006250-1"/>
    </source>
</evidence>
<dbReference type="CDD" id="cd01572">
    <property type="entry name" value="QPRTase"/>
    <property type="match status" value="1"/>
</dbReference>
<evidence type="ECO:0000256" key="12">
    <source>
        <dbReference type="PIRNR" id="PIRNR006250"/>
    </source>
</evidence>
<feature type="binding site" evidence="13">
    <location>
        <begin position="265"/>
        <end position="267"/>
    </location>
    <ligand>
        <name>substrate</name>
    </ligand>
</feature>
<dbReference type="Gene3D" id="3.20.20.70">
    <property type="entry name" value="Aldolase class I"/>
    <property type="match status" value="1"/>
</dbReference>
<name>A0A1I1PXN3_9GAMM</name>
<dbReference type="AlphaFoldDB" id="A0A1I1PXN3"/>
<comment type="catalytic activity">
    <reaction evidence="10">
        <text>nicotinate beta-D-ribonucleotide + CO2 + diphosphate = quinolinate + 5-phospho-alpha-D-ribose 1-diphosphate + 2 H(+)</text>
        <dbReference type="Rhea" id="RHEA:12733"/>
        <dbReference type="ChEBI" id="CHEBI:15378"/>
        <dbReference type="ChEBI" id="CHEBI:16526"/>
        <dbReference type="ChEBI" id="CHEBI:29959"/>
        <dbReference type="ChEBI" id="CHEBI:33019"/>
        <dbReference type="ChEBI" id="CHEBI:57502"/>
        <dbReference type="ChEBI" id="CHEBI:58017"/>
        <dbReference type="EC" id="2.4.2.19"/>
    </reaction>
</comment>
<evidence type="ECO:0000256" key="4">
    <source>
        <dbReference type="ARBA" id="ARBA00011218"/>
    </source>
</evidence>